<dbReference type="SUPFAM" id="SSF55326">
    <property type="entry name" value="PurM N-terminal domain-like"/>
    <property type="match status" value="1"/>
</dbReference>
<evidence type="ECO:0000259" key="3">
    <source>
        <dbReference type="Pfam" id="PF02769"/>
    </source>
</evidence>
<dbReference type="InterPro" id="IPR016188">
    <property type="entry name" value="PurM-like_N"/>
</dbReference>
<gene>
    <name evidence="4" type="ORF">IAB46_02870</name>
</gene>
<dbReference type="PANTHER" id="PTHR30303:SF4">
    <property type="entry name" value="HYDROGENASE EXPRESSION_FORMATION PROTEIN HYPE"/>
    <property type="match status" value="1"/>
</dbReference>
<dbReference type="GO" id="GO:0051604">
    <property type="term" value="P:protein maturation"/>
    <property type="evidence" value="ECO:0007669"/>
    <property type="project" value="TreeGrafter"/>
</dbReference>
<dbReference type="InterPro" id="IPR011854">
    <property type="entry name" value="HypE"/>
</dbReference>
<evidence type="ECO:0000313" key="5">
    <source>
        <dbReference type="Proteomes" id="UP000823927"/>
    </source>
</evidence>
<proteinExistence type="inferred from homology"/>
<comment type="caution">
    <text evidence="4">The sequence shown here is derived from an EMBL/GenBank/DDBJ whole genome shotgun (WGS) entry which is preliminary data.</text>
</comment>
<reference evidence="4" key="2">
    <citation type="journal article" date="2021" name="PeerJ">
        <title>Extensive microbial diversity within the chicken gut microbiome revealed by metagenomics and culture.</title>
        <authorList>
            <person name="Gilroy R."/>
            <person name="Ravi A."/>
            <person name="Getino M."/>
            <person name="Pursley I."/>
            <person name="Horton D.L."/>
            <person name="Alikhan N.F."/>
            <person name="Baker D."/>
            <person name="Gharbi K."/>
            <person name="Hall N."/>
            <person name="Watson M."/>
            <person name="Adriaenssens E.M."/>
            <person name="Foster-Nyarko E."/>
            <person name="Jarju S."/>
            <person name="Secka A."/>
            <person name="Antonio M."/>
            <person name="Oren A."/>
            <person name="Chaudhuri R.R."/>
            <person name="La Ragione R."/>
            <person name="Hildebrand F."/>
            <person name="Pallen M.J."/>
        </authorList>
    </citation>
    <scope>NUCLEOTIDE SEQUENCE</scope>
    <source>
        <strain evidence="4">CHK178-757</strain>
    </source>
</reference>
<dbReference type="Pfam" id="PF02769">
    <property type="entry name" value="AIRS_C"/>
    <property type="match status" value="1"/>
</dbReference>
<dbReference type="InterPro" id="IPR036921">
    <property type="entry name" value="PurM-like_N_sf"/>
</dbReference>
<dbReference type="EMBL" id="DVIT01000012">
    <property type="protein sequence ID" value="HIS46495.1"/>
    <property type="molecule type" value="Genomic_DNA"/>
</dbReference>
<evidence type="ECO:0000256" key="1">
    <source>
        <dbReference type="ARBA" id="ARBA00006243"/>
    </source>
</evidence>
<evidence type="ECO:0000259" key="2">
    <source>
        <dbReference type="Pfam" id="PF00586"/>
    </source>
</evidence>
<feature type="domain" description="PurM-like C-terminal" evidence="3">
    <location>
        <begin position="156"/>
        <end position="307"/>
    </location>
</feature>
<evidence type="ECO:0008006" key="6">
    <source>
        <dbReference type="Google" id="ProtNLM"/>
    </source>
</evidence>
<name>A0A9D1F377_9FIRM</name>
<sequence length="334" mass="35818">MKIGKLKESILDRSVFKQIHKRNDNVLCKPKAGLGYQQIQTGPDTYMTVTVNTVEGTPFQAGALAVPRAVNSLVCSGAVPAGIMLSLTVPEETQEPEFRKMIHRIESDCQAENIDLAGGHTQVSPGVSRVIAGVTGLGVMRPGTGAGRGGASAAPRAGQSIIMTKWAGMSGAWLLEQEYHEAFVNKYNYDIAAAIAGMDQYFSVTREAAAALAEEACFLYDLSESGVFGGLWEAAQAGHTGLWVDLKAIPIRQEVVELCDFVDVNPYKIPSMGALLIASEHGDRLVQTLKSQGIPAAVIGQFTQDNDRIVMNDDEVRYLEPPSGLELPKGGQAR</sequence>
<dbReference type="InterPro" id="IPR036676">
    <property type="entry name" value="PurM-like_C_sf"/>
</dbReference>
<evidence type="ECO:0000313" key="4">
    <source>
        <dbReference type="EMBL" id="HIS46495.1"/>
    </source>
</evidence>
<dbReference type="Gene3D" id="3.90.650.10">
    <property type="entry name" value="PurM-like C-terminal domain"/>
    <property type="match status" value="1"/>
</dbReference>
<protein>
    <recommendedName>
        <fullName evidence="6">Hydrogenase maturation factor</fullName>
    </recommendedName>
</protein>
<dbReference type="Gene3D" id="3.30.1330.10">
    <property type="entry name" value="PurM-like, N-terminal domain"/>
    <property type="match status" value="1"/>
</dbReference>
<reference evidence="4" key="1">
    <citation type="submission" date="2020-10" db="EMBL/GenBank/DDBJ databases">
        <authorList>
            <person name="Gilroy R."/>
        </authorList>
    </citation>
    <scope>NUCLEOTIDE SEQUENCE</scope>
    <source>
        <strain evidence="4">CHK178-757</strain>
    </source>
</reference>
<dbReference type="InterPro" id="IPR010918">
    <property type="entry name" value="PurM-like_C_dom"/>
</dbReference>
<organism evidence="4 5">
    <name type="scientific">Candidatus Scybalocola faecigallinarum</name>
    <dbReference type="NCBI Taxonomy" id="2840941"/>
    <lineage>
        <taxon>Bacteria</taxon>
        <taxon>Bacillati</taxon>
        <taxon>Bacillota</taxon>
        <taxon>Clostridia</taxon>
        <taxon>Lachnospirales</taxon>
        <taxon>Lachnospiraceae</taxon>
        <taxon>Lachnospiraceae incertae sedis</taxon>
        <taxon>Candidatus Scybalocola (ex Gilroy et al. 2021)</taxon>
    </lineage>
</organism>
<dbReference type="PANTHER" id="PTHR30303">
    <property type="entry name" value="HYDROGENASE ISOENZYMES FORMATION PROTEIN HYPE"/>
    <property type="match status" value="1"/>
</dbReference>
<comment type="similarity">
    <text evidence="1">Belongs to the HypE family.</text>
</comment>
<dbReference type="SUPFAM" id="SSF56042">
    <property type="entry name" value="PurM C-terminal domain-like"/>
    <property type="match status" value="1"/>
</dbReference>
<dbReference type="Pfam" id="PF00586">
    <property type="entry name" value="AIRS"/>
    <property type="match status" value="1"/>
</dbReference>
<dbReference type="AlphaFoldDB" id="A0A9D1F377"/>
<accession>A0A9D1F377</accession>
<feature type="domain" description="PurM-like N-terminal" evidence="2">
    <location>
        <begin position="51"/>
        <end position="140"/>
    </location>
</feature>
<dbReference type="Proteomes" id="UP000823927">
    <property type="component" value="Unassembled WGS sequence"/>
</dbReference>